<comment type="caution">
    <text evidence="6">The sequence shown here is derived from an EMBL/GenBank/DDBJ whole genome shotgun (WGS) entry which is preliminary data.</text>
</comment>
<dbReference type="GO" id="GO:0002161">
    <property type="term" value="F:aminoacyl-tRNA deacylase activity"/>
    <property type="evidence" value="ECO:0007669"/>
    <property type="project" value="UniProtKB-ARBA"/>
</dbReference>
<evidence type="ECO:0000313" key="6">
    <source>
        <dbReference type="EMBL" id="HJC06667.1"/>
    </source>
</evidence>
<dbReference type="AlphaFoldDB" id="A0A9D2SII5"/>
<evidence type="ECO:0000313" key="7">
    <source>
        <dbReference type="Proteomes" id="UP000823910"/>
    </source>
</evidence>
<dbReference type="InterPro" id="IPR018165">
    <property type="entry name" value="Ala-tRNA-synth_IIc_core"/>
</dbReference>
<dbReference type="PANTHER" id="PTHR43462:SF1">
    <property type="entry name" value="ALANYL-TRNA EDITING PROTEIN AARSD1"/>
    <property type="match status" value="1"/>
</dbReference>
<evidence type="ECO:0000256" key="4">
    <source>
        <dbReference type="ARBA" id="ARBA00022833"/>
    </source>
</evidence>
<dbReference type="PANTHER" id="PTHR43462">
    <property type="entry name" value="ALANYL-TRNA EDITING PROTEIN"/>
    <property type="match status" value="1"/>
</dbReference>
<dbReference type="InterPro" id="IPR051335">
    <property type="entry name" value="Alanyl-tRNA_Editing_Enzymes"/>
</dbReference>
<dbReference type="GO" id="GO:0005524">
    <property type="term" value="F:ATP binding"/>
    <property type="evidence" value="ECO:0007669"/>
    <property type="project" value="InterPro"/>
</dbReference>
<keyword evidence="3" id="KW-0479">Metal-binding</keyword>
<protein>
    <submittedName>
        <fullName evidence="6">Alanyl-tRNA editing protein</fullName>
    </submittedName>
</protein>
<dbReference type="Proteomes" id="UP000823910">
    <property type="component" value="Unassembled WGS sequence"/>
</dbReference>
<evidence type="ECO:0000259" key="5">
    <source>
        <dbReference type="PROSITE" id="PS50860"/>
    </source>
</evidence>
<dbReference type="Gene3D" id="3.30.980.10">
    <property type="entry name" value="Threonyl-trna Synthetase, Chain A, domain 2"/>
    <property type="match status" value="1"/>
</dbReference>
<evidence type="ECO:0000256" key="1">
    <source>
        <dbReference type="ARBA" id="ARBA00001947"/>
    </source>
</evidence>
<evidence type="ECO:0000256" key="3">
    <source>
        <dbReference type="ARBA" id="ARBA00022723"/>
    </source>
</evidence>
<dbReference type="SUPFAM" id="SSF50447">
    <property type="entry name" value="Translation proteins"/>
    <property type="match status" value="1"/>
</dbReference>
<feature type="domain" description="Alanyl-transfer RNA synthetases family profile" evidence="5">
    <location>
        <begin position="1"/>
        <end position="237"/>
    </location>
</feature>
<name>A0A9D2SII5_9FIRM</name>
<evidence type="ECO:0000256" key="2">
    <source>
        <dbReference type="ARBA" id="ARBA00004496"/>
    </source>
</evidence>
<dbReference type="Pfam" id="PF02272">
    <property type="entry name" value="DHHA1"/>
    <property type="match status" value="1"/>
</dbReference>
<dbReference type="GO" id="GO:0046872">
    <property type="term" value="F:metal ion binding"/>
    <property type="evidence" value="ECO:0007669"/>
    <property type="project" value="UniProtKB-KW"/>
</dbReference>
<dbReference type="InterPro" id="IPR009000">
    <property type="entry name" value="Transl_B-barrel_sf"/>
</dbReference>
<dbReference type="Gene3D" id="3.10.310.40">
    <property type="match status" value="1"/>
</dbReference>
<dbReference type="InterPro" id="IPR003156">
    <property type="entry name" value="DHHA1_dom"/>
</dbReference>
<organism evidence="6 7">
    <name type="scientific">Candidatus Enterocloster excrementipullorum</name>
    <dbReference type="NCBI Taxonomy" id="2838559"/>
    <lineage>
        <taxon>Bacteria</taxon>
        <taxon>Bacillati</taxon>
        <taxon>Bacillota</taxon>
        <taxon>Clostridia</taxon>
        <taxon>Lachnospirales</taxon>
        <taxon>Lachnospiraceae</taxon>
        <taxon>Enterocloster</taxon>
    </lineage>
</organism>
<dbReference type="SMART" id="SM00863">
    <property type="entry name" value="tRNA_SAD"/>
    <property type="match status" value="1"/>
</dbReference>
<dbReference type="SUPFAM" id="SSF55186">
    <property type="entry name" value="ThrRS/AlaRS common domain"/>
    <property type="match status" value="1"/>
</dbReference>
<gene>
    <name evidence="6" type="ORF">H9704_11040</name>
</gene>
<proteinExistence type="predicted"/>
<comment type="subcellular location">
    <subcellularLocation>
        <location evidence="2">Cytoplasm</location>
    </subcellularLocation>
</comment>
<dbReference type="GO" id="GO:0004813">
    <property type="term" value="F:alanine-tRNA ligase activity"/>
    <property type="evidence" value="ECO:0007669"/>
    <property type="project" value="InterPro"/>
</dbReference>
<dbReference type="GO" id="GO:0003676">
    <property type="term" value="F:nucleic acid binding"/>
    <property type="evidence" value="ECO:0007669"/>
    <property type="project" value="InterPro"/>
</dbReference>
<accession>A0A9D2SII5</accession>
<dbReference type="PROSITE" id="PS50860">
    <property type="entry name" value="AA_TRNA_LIGASE_II_ALA"/>
    <property type="match status" value="1"/>
</dbReference>
<reference evidence="6" key="2">
    <citation type="submission" date="2021-04" db="EMBL/GenBank/DDBJ databases">
        <authorList>
            <person name="Gilroy R."/>
        </authorList>
    </citation>
    <scope>NUCLEOTIDE SEQUENCE</scope>
    <source>
        <strain evidence="6">CHK180-15479</strain>
    </source>
</reference>
<dbReference type="InterPro" id="IPR018163">
    <property type="entry name" value="Thr/Ala-tRNA-synth_IIc_edit"/>
</dbReference>
<dbReference type="EMBL" id="DWWT01000058">
    <property type="protein sequence ID" value="HJC06667.1"/>
    <property type="molecule type" value="Genomic_DNA"/>
</dbReference>
<dbReference type="GO" id="GO:0005737">
    <property type="term" value="C:cytoplasm"/>
    <property type="evidence" value="ECO:0007669"/>
    <property type="project" value="UniProtKB-SubCell"/>
</dbReference>
<dbReference type="InterPro" id="IPR012947">
    <property type="entry name" value="tRNA_SAD"/>
</dbReference>
<comment type="cofactor">
    <cofactor evidence="1">
        <name>Zn(2+)</name>
        <dbReference type="ChEBI" id="CHEBI:29105"/>
    </cofactor>
</comment>
<sequence>MDQNRLYYQYPYVKRFMCTVTDCRESKKGTWLVRLDQTAFYPEGGGQPSDRGTLGEASVLSVHEKNGAIDHEVDRPLAPGTMTEGIVDWQYRLDNMQQHTGEHILSGLIHSRFGYDNVGFHMGAEEVTVDFNGLLTKEDLVSLEDAANALIYENVGIRVFYPSEEERKSLDYRSKKELTGQVRIVEIPGGDICACCGTHVERTGEVGIIKIRGMIHYKGGVRISMLCGRRAVEDYRMRLDDMTELSVLLSAKLGWVPEAVKKLVEEKQNQEMRIGVLYRQLFALKAENYPESEKPLAVFEEGLSPAQLRQLATMLYEKEKGAVVGVFSPDGNGGFQYALGSSRFDMRSLSRAMNQKLNGRGGGSALMAQGTFRAEKTEIEAVFAGEACSYPNK</sequence>
<dbReference type="GO" id="GO:0006419">
    <property type="term" value="P:alanyl-tRNA aminoacylation"/>
    <property type="evidence" value="ECO:0007669"/>
    <property type="project" value="InterPro"/>
</dbReference>
<dbReference type="Gene3D" id="2.40.30.130">
    <property type="match status" value="1"/>
</dbReference>
<reference evidence="6" key="1">
    <citation type="journal article" date="2021" name="PeerJ">
        <title>Extensive microbial diversity within the chicken gut microbiome revealed by metagenomics and culture.</title>
        <authorList>
            <person name="Gilroy R."/>
            <person name="Ravi A."/>
            <person name="Getino M."/>
            <person name="Pursley I."/>
            <person name="Horton D.L."/>
            <person name="Alikhan N.F."/>
            <person name="Baker D."/>
            <person name="Gharbi K."/>
            <person name="Hall N."/>
            <person name="Watson M."/>
            <person name="Adriaenssens E.M."/>
            <person name="Foster-Nyarko E."/>
            <person name="Jarju S."/>
            <person name="Secka A."/>
            <person name="Antonio M."/>
            <person name="Oren A."/>
            <person name="Chaudhuri R.R."/>
            <person name="La Ragione R."/>
            <person name="Hildebrand F."/>
            <person name="Pallen M.J."/>
        </authorList>
    </citation>
    <scope>NUCLEOTIDE SEQUENCE</scope>
    <source>
        <strain evidence="6">CHK180-15479</strain>
    </source>
</reference>
<keyword evidence="4" id="KW-0862">Zinc</keyword>
<dbReference type="Pfam" id="PF07973">
    <property type="entry name" value="tRNA_SAD"/>
    <property type="match status" value="1"/>
</dbReference>